<dbReference type="InterPro" id="IPR009056">
    <property type="entry name" value="Cyt_c-like_dom"/>
</dbReference>
<dbReference type="InterPro" id="IPR002327">
    <property type="entry name" value="Cyt_c_1A/1B"/>
</dbReference>
<evidence type="ECO:0000256" key="3">
    <source>
        <dbReference type="ARBA" id="ARBA00022723"/>
    </source>
</evidence>
<name>F4G7N2_ALIDK</name>
<dbReference type="GO" id="GO:0020037">
    <property type="term" value="F:heme binding"/>
    <property type="evidence" value="ECO:0007669"/>
    <property type="project" value="InterPro"/>
</dbReference>
<keyword evidence="3 6" id="KW-0479">Metal-binding</keyword>
<evidence type="ECO:0000256" key="2">
    <source>
        <dbReference type="ARBA" id="ARBA00022617"/>
    </source>
</evidence>
<evidence type="ECO:0000256" key="5">
    <source>
        <dbReference type="ARBA" id="ARBA00023004"/>
    </source>
</evidence>
<keyword evidence="4" id="KW-0249">Electron transport</keyword>
<evidence type="ECO:0000256" key="4">
    <source>
        <dbReference type="ARBA" id="ARBA00022982"/>
    </source>
</evidence>
<dbReference type="Gene3D" id="1.10.760.10">
    <property type="entry name" value="Cytochrome c-like domain"/>
    <property type="match status" value="1"/>
</dbReference>
<keyword evidence="5 6" id="KW-0408">Iron</keyword>
<dbReference type="eggNOG" id="COG3474">
    <property type="taxonomic scope" value="Bacteria"/>
</dbReference>
<reference evidence="9 10" key="1">
    <citation type="journal article" date="2011" name="J. Bacteriol.">
        <title>Genome Sequences of Alicycliphilus denitrificans Strains BC and K601T.</title>
        <authorList>
            <person name="Oosterkamp M.J."/>
            <person name="Veuskens T."/>
            <person name="Plugge C.M."/>
            <person name="Langenhoff A.A."/>
            <person name="Gerritse J."/>
            <person name="van Berkel W.J."/>
            <person name="Pieper D.H."/>
            <person name="Junca H."/>
            <person name="Goodwin L.A."/>
            <person name="Daligault H.E."/>
            <person name="Bruce D.C."/>
            <person name="Detter J.C."/>
            <person name="Tapia R."/>
            <person name="Han C.S."/>
            <person name="Land M.L."/>
            <person name="Hauser L.J."/>
            <person name="Smidt H."/>
            <person name="Stams A.J."/>
        </authorList>
    </citation>
    <scope>NUCLEOTIDE SEQUENCE [LARGE SCALE GENOMIC DNA]</scope>
    <source>
        <strain evidence="10">DSM 14773 / CIP 107495 / K601</strain>
    </source>
</reference>
<evidence type="ECO:0000313" key="10">
    <source>
        <dbReference type="Proteomes" id="UP000007938"/>
    </source>
</evidence>
<keyword evidence="7" id="KW-0732">Signal</keyword>
<feature type="domain" description="Cytochrome c" evidence="8">
    <location>
        <begin position="25"/>
        <end position="130"/>
    </location>
</feature>
<dbReference type="KEGG" id="adk:Alide2_4317"/>
<organism evidence="9 10">
    <name type="scientific">Alicycliphilus denitrificans (strain DSM 14773 / CIP 107495 / K601)</name>
    <dbReference type="NCBI Taxonomy" id="596154"/>
    <lineage>
        <taxon>Bacteria</taxon>
        <taxon>Pseudomonadati</taxon>
        <taxon>Pseudomonadota</taxon>
        <taxon>Betaproteobacteria</taxon>
        <taxon>Burkholderiales</taxon>
        <taxon>Comamonadaceae</taxon>
        <taxon>Alicycliphilus</taxon>
    </lineage>
</organism>
<protein>
    <submittedName>
        <fullName evidence="9">Cytochrome c class I</fullName>
    </submittedName>
</protein>
<dbReference type="InterPro" id="IPR036909">
    <property type="entry name" value="Cyt_c-like_dom_sf"/>
</dbReference>
<keyword evidence="2 6" id="KW-0349">Heme</keyword>
<dbReference type="HOGENOM" id="CLU_060944_2_0_4"/>
<evidence type="ECO:0000256" key="1">
    <source>
        <dbReference type="ARBA" id="ARBA00022448"/>
    </source>
</evidence>
<feature type="signal peptide" evidence="7">
    <location>
        <begin position="1"/>
        <end position="25"/>
    </location>
</feature>
<evidence type="ECO:0000313" key="9">
    <source>
        <dbReference type="EMBL" id="AEB86629.1"/>
    </source>
</evidence>
<evidence type="ECO:0000256" key="7">
    <source>
        <dbReference type="SAM" id="SignalP"/>
    </source>
</evidence>
<keyword evidence="1" id="KW-0813">Transport</keyword>
<reference evidence="9 10" key="2">
    <citation type="submission" date="2011-04" db="EMBL/GenBank/DDBJ databases">
        <title>Complete sequence of chromosome of Alicycliphilus denitrificans K601.</title>
        <authorList>
            <consortium name="US DOE Joint Genome Institute"/>
            <person name="Lucas S."/>
            <person name="Han J."/>
            <person name="Lapidus A."/>
            <person name="Cheng J.-F."/>
            <person name="Goodwin L."/>
            <person name="Pitluck S."/>
            <person name="Peters L."/>
            <person name="Zeytun A."/>
            <person name="Detter J.C."/>
            <person name="Han C."/>
            <person name="Tapia R."/>
            <person name="Land M."/>
            <person name="Hauser L."/>
            <person name="Kyrpides N."/>
            <person name="Ivanova N."/>
            <person name="Mikhailova N."/>
            <person name="Pagani I."/>
            <person name="Oosterkamp M."/>
            <person name="Pieper D."/>
            <person name="van Berkel W."/>
            <person name="Langenhoff A."/>
            <person name="Smidt H."/>
            <person name="Stams A."/>
            <person name="Woyke T."/>
        </authorList>
    </citation>
    <scope>NUCLEOTIDE SEQUENCE [LARGE SCALE GENOMIC DNA]</scope>
    <source>
        <strain evidence="10">DSM 14773 / CIP 107495 / K601</strain>
    </source>
</reference>
<accession>F4G7N2</accession>
<keyword evidence="10" id="KW-1185">Reference proteome</keyword>
<dbReference type="PROSITE" id="PS51007">
    <property type="entry name" value="CYTC"/>
    <property type="match status" value="1"/>
</dbReference>
<dbReference type="STRING" id="596154.Alide2_4317"/>
<feature type="chain" id="PRO_5003309844" evidence="7">
    <location>
        <begin position="26"/>
        <end position="130"/>
    </location>
</feature>
<dbReference type="Proteomes" id="UP000007938">
    <property type="component" value="Chromosome"/>
</dbReference>
<dbReference type="AlphaFoldDB" id="F4G7N2"/>
<dbReference type="GO" id="GO:0009055">
    <property type="term" value="F:electron transfer activity"/>
    <property type="evidence" value="ECO:0007669"/>
    <property type="project" value="InterPro"/>
</dbReference>
<sequence>MFIIRTSLLLCCLLGGALINRYALAADPSSEALRSLAVQQCAQCHTFDRGVGPGYGPNLFGIVGRKAGSAQSFTYSPGFLAAMSEKTWDEKLLDRFLGDTQVVAPGTGMTYFQDDPKIRKKLIQFLRSLQ</sequence>
<evidence type="ECO:0000259" key="8">
    <source>
        <dbReference type="PROSITE" id="PS51007"/>
    </source>
</evidence>
<dbReference type="EMBL" id="CP002657">
    <property type="protein sequence ID" value="AEB86629.1"/>
    <property type="molecule type" value="Genomic_DNA"/>
</dbReference>
<dbReference type="SUPFAM" id="SSF46626">
    <property type="entry name" value="Cytochrome c"/>
    <property type="match status" value="1"/>
</dbReference>
<dbReference type="PRINTS" id="PR00604">
    <property type="entry name" value="CYTCHRMECIAB"/>
</dbReference>
<gene>
    <name evidence="9" type="ordered locus">Alide2_4317</name>
</gene>
<dbReference type="PANTHER" id="PTHR11961">
    <property type="entry name" value="CYTOCHROME C"/>
    <property type="match status" value="1"/>
</dbReference>
<dbReference type="GO" id="GO:0046872">
    <property type="term" value="F:metal ion binding"/>
    <property type="evidence" value="ECO:0007669"/>
    <property type="project" value="UniProtKB-KW"/>
</dbReference>
<proteinExistence type="predicted"/>
<evidence type="ECO:0000256" key="6">
    <source>
        <dbReference type="PROSITE-ProRule" id="PRU00433"/>
    </source>
</evidence>